<reference evidence="1" key="1">
    <citation type="submission" date="2021-02" db="EMBL/GenBank/DDBJ databases">
        <authorList>
            <person name="Nowell W R."/>
        </authorList>
    </citation>
    <scope>NUCLEOTIDE SEQUENCE</scope>
    <source>
        <strain evidence="1">Ploen Becks lab</strain>
    </source>
</reference>
<gene>
    <name evidence="1" type="ORF">OXX778_LOCUS20141</name>
</gene>
<dbReference type="OrthoDB" id="10530616at2759"/>
<keyword evidence="2" id="KW-1185">Reference proteome</keyword>
<evidence type="ECO:0000313" key="1">
    <source>
        <dbReference type="EMBL" id="CAF1079869.1"/>
    </source>
</evidence>
<comment type="caution">
    <text evidence="1">The sequence shown here is derived from an EMBL/GenBank/DDBJ whole genome shotgun (WGS) entry which is preliminary data.</text>
</comment>
<evidence type="ECO:0008006" key="3">
    <source>
        <dbReference type="Google" id="ProtNLM"/>
    </source>
</evidence>
<evidence type="ECO:0000313" key="2">
    <source>
        <dbReference type="Proteomes" id="UP000663879"/>
    </source>
</evidence>
<protein>
    <recommendedName>
        <fullName evidence="3">PH domain-containing protein</fullName>
    </recommendedName>
</protein>
<sequence>MRYQKSIIQNISCLHNLRRLTLLDNNKKLYLESIGENNLPNFLIDLDNVDQIDLNDKKKTIYLRRIESNETCLLTATDKTILKEWLKVLCLSCGFHESYKIKTTKNNRTLRELLNKTSHDANKPNFKISSSILKKQYQNLIVGSVNVNFKIKQIVGSISPLVGSLTEHSTLNVLFPVNNKNKENKIQKLDYLCLEDCQSGADDHQSQLIDQTFSTKSLNDLTISEYSMKNKITYVPLEVVNSHNEVDIMETASHSSEESSINNYQKIYDQEVNKSFTYYSKKSNLSNVSAIANTLSDVPYTYLDTKRTEALKNTIKDLKKQF</sequence>
<dbReference type="Proteomes" id="UP000663879">
    <property type="component" value="Unassembled WGS sequence"/>
</dbReference>
<organism evidence="1 2">
    <name type="scientific">Brachionus calyciflorus</name>
    <dbReference type="NCBI Taxonomy" id="104777"/>
    <lineage>
        <taxon>Eukaryota</taxon>
        <taxon>Metazoa</taxon>
        <taxon>Spiralia</taxon>
        <taxon>Gnathifera</taxon>
        <taxon>Rotifera</taxon>
        <taxon>Eurotatoria</taxon>
        <taxon>Monogononta</taxon>
        <taxon>Pseudotrocha</taxon>
        <taxon>Ploima</taxon>
        <taxon>Brachionidae</taxon>
        <taxon>Brachionus</taxon>
    </lineage>
</organism>
<dbReference type="AlphaFoldDB" id="A0A814MI93"/>
<accession>A0A814MI93</accession>
<proteinExistence type="predicted"/>
<name>A0A814MI93_9BILA</name>
<dbReference type="EMBL" id="CAJNOC010006518">
    <property type="protein sequence ID" value="CAF1079869.1"/>
    <property type="molecule type" value="Genomic_DNA"/>
</dbReference>